<gene>
    <name evidence="3" type="ORF">ABEB36_001622</name>
</gene>
<feature type="region of interest" description="Disordered" evidence="1">
    <location>
        <begin position="146"/>
        <end position="196"/>
    </location>
</feature>
<dbReference type="AlphaFoldDB" id="A0ABD1FIP6"/>
<accession>A0ABD1FIP6</accession>
<evidence type="ECO:0000256" key="2">
    <source>
        <dbReference type="SAM" id="SignalP"/>
    </source>
</evidence>
<sequence>MRCLTFVTILAVSFLIIAAKSDKKFNTEEDTSEKLKKVNKNKKNYDFDGPEEKNNKFSRKVQKNNSFKHEVKQEPKKFIGRIEHGKVMVLRRKEDKFSEDYSSKVCSQQKNGCKYEHDDDEDSSEETKNNKKGRFKFSLKFRHEKLQKREPKGDVMSVLRLHKNGRRNNYEADDDDETSEEDDKPIKRFKFVEDED</sequence>
<feature type="compositionally biased region" description="Acidic residues" evidence="1">
    <location>
        <begin position="171"/>
        <end position="183"/>
    </location>
</feature>
<feature type="signal peptide" evidence="2">
    <location>
        <begin position="1"/>
        <end position="19"/>
    </location>
</feature>
<keyword evidence="4" id="KW-1185">Reference proteome</keyword>
<dbReference type="EMBL" id="JBDJPC010000001">
    <property type="protein sequence ID" value="KAL1517923.1"/>
    <property type="molecule type" value="Genomic_DNA"/>
</dbReference>
<feature type="region of interest" description="Disordered" evidence="1">
    <location>
        <begin position="28"/>
        <end position="72"/>
    </location>
</feature>
<feature type="compositionally biased region" description="Basic and acidic residues" evidence="1">
    <location>
        <begin position="43"/>
        <end position="55"/>
    </location>
</feature>
<feature type="chain" id="PRO_5044745743" evidence="2">
    <location>
        <begin position="20"/>
        <end position="196"/>
    </location>
</feature>
<evidence type="ECO:0000313" key="3">
    <source>
        <dbReference type="EMBL" id="KAL1517923.1"/>
    </source>
</evidence>
<proteinExistence type="predicted"/>
<feature type="compositionally biased region" description="Basic and acidic residues" evidence="1">
    <location>
        <begin position="184"/>
        <end position="196"/>
    </location>
</feature>
<comment type="caution">
    <text evidence="3">The sequence shown here is derived from an EMBL/GenBank/DDBJ whole genome shotgun (WGS) entry which is preliminary data.</text>
</comment>
<evidence type="ECO:0000313" key="4">
    <source>
        <dbReference type="Proteomes" id="UP001566132"/>
    </source>
</evidence>
<dbReference type="Proteomes" id="UP001566132">
    <property type="component" value="Unassembled WGS sequence"/>
</dbReference>
<name>A0ABD1FIP6_HYPHA</name>
<organism evidence="3 4">
    <name type="scientific">Hypothenemus hampei</name>
    <name type="common">Coffee berry borer</name>
    <dbReference type="NCBI Taxonomy" id="57062"/>
    <lineage>
        <taxon>Eukaryota</taxon>
        <taxon>Metazoa</taxon>
        <taxon>Ecdysozoa</taxon>
        <taxon>Arthropoda</taxon>
        <taxon>Hexapoda</taxon>
        <taxon>Insecta</taxon>
        <taxon>Pterygota</taxon>
        <taxon>Neoptera</taxon>
        <taxon>Endopterygota</taxon>
        <taxon>Coleoptera</taxon>
        <taxon>Polyphaga</taxon>
        <taxon>Cucujiformia</taxon>
        <taxon>Curculionidae</taxon>
        <taxon>Scolytinae</taxon>
        <taxon>Hypothenemus</taxon>
    </lineage>
</organism>
<evidence type="ECO:0000256" key="1">
    <source>
        <dbReference type="SAM" id="MobiDB-lite"/>
    </source>
</evidence>
<reference evidence="3 4" key="1">
    <citation type="submission" date="2024-05" db="EMBL/GenBank/DDBJ databases">
        <title>Genetic variation in Jamaican populations of the coffee berry borer (Hypothenemus hampei).</title>
        <authorList>
            <person name="Errbii M."/>
            <person name="Myrie A."/>
        </authorList>
    </citation>
    <scope>NUCLEOTIDE SEQUENCE [LARGE SCALE GENOMIC DNA]</scope>
    <source>
        <strain evidence="3">JA-Hopewell-2020-01-JO</strain>
        <tissue evidence="3">Whole body</tissue>
    </source>
</reference>
<keyword evidence="2" id="KW-0732">Signal</keyword>
<protein>
    <submittedName>
        <fullName evidence="3">Uncharacterized protein</fullName>
    </submittedName>
</protein>
<feature type="region of interest" description="Disordered" evidence="1">
    <location>
        <begin position="108"/>
        <end position="129"/>
    </location>
</feature>